<evidence type="ECO:0000313" key="2">
    <source>
        <dbReference type="EMBL" id="MBS2546165.1"/>
    </source>
</evidence>
<evidence type="ECO:0000256" key="1">
    <source>
        <dbReference type="SAM" id="MobiDB-lite"/>
    </source>
</evidence>
<reference evidence="2 3" key="1">
    <citation type="submission" date="2020-02" db="EMBL/GenBank/DDBJ databases">
        <title>Acidophilic actinobacteria isolated from forest soil.</title>
        <authorList>
            <person name="Golinska P."/>
        </authorList>
    </citation>
    <scope>NUCLEOTIDE SEQUENCE [LARGE SCALE GENOMIC DNA]</scope>
    <source>
        <strain evidence="2 3">NL8</strain>
    </source>
</reference>
<dbReference type="EMBL" id="JAAFYZ010000010">
    <property type="protein sequence ID" value="MBS2546165.1"/>
    <property type="molecule type" value="Genomic_DNA"/>
</dbReference>
<feature type="region of interest" description="Disordered" evidence="1">
    <location>
        <begin position="190"/>
        <end position="212"/>
    </location>
</feature>
<sequence length="274" mass="28771">MVRGGEIQRGHVVAIRDPGPRRFDGSTTYLALALADAATAACAWCSVVGIPTFGIAAASGLGARLDRFHMLDYPDGRTPDAVAIMADAYDLIVWNPPRRLLAAADRRIRNRIRPALRQRGAALVVNAAPHTWQDADLHLTASEPQWAGLGQGSGHLTGRQVTITATGRAAAGYEPSVRLWLPDATGAIHEATSTGRPGRPRPGAGKTSTARVAPTSALPAQSGEIHASSRAGRLSRRQDGATFAAGGLGRVVLGLPTSTPRCDLVHALPLYQLP</sequence>
<organism evidence="2 3">
    <name type="scientific">Catenulispora pinistramenti</name>
    <dbReference type="NCBI Taxonomy" id="2705254"/>
    <lineage>
        <taxon>Bacteria</taxon>
        <taxon>Bacillati</taxon>
        <taxon>Actinomycetota</taxon>
        <taxon>Actinomycetes</taxon>
        <taxon>Catenulisporales</taxon>
        <taxon>Catenulisporaceae</taxon>
        <taxon>Catenulispora</taxon>
    </lineage>
</organism>
<dbReference type="RefSeq" id="WP_212007816.1">
    <property type="nucleotide sequence ID" value="NZ_JAAFYZ010000010.1"/>
</dbReference>
<name>A0ABS5KJG3_9ACTN</name>
<keyword evidence="3" id="KW-1185">Reference proteome</keyword>
<accession>A0ABS5KJG3</accession>
<comment type="caution">
    <text evidence="2">The sequence shown here is derived from an EMBL/GenBank/DDBJ whole genome shotgun (WGS) entry which is preliminary data.</text>
</comment>
<evidence type="ECO:0000313" key="3">
    <source>
        <dbReference type="Proteomes" id="UP000730482"/>
    </source>
</evidence>
<proteinExistence type="predicted"/>
<dbReference type="Proteomes" id="UP000730482">
    <property type="component" value="Unassembled WGS sequence"/>
</dbReference>
<protein>
    <submittedName>
        <fullName evidence="2">Uncharacterized protein</fullName>
    </submittedName>
</protein>
<gene>
    <name evidence="2" type="ORF">KGQ19_04720</name>
</gene>